<evidence type="ECO:0000313" key="3">
    <source>
        <dbReference type="Proteomes" id="UP001163046"/>
    </source>
</evidence>
<evidence type="ECO:0000259" key="1">
    <source>
        <dbReference type="PROSITE" id="PS50041"/>
    </source>
</evidence>
<dbReference type="AlphaFoldDB" id="A0A9X0CY61"/>
<dbReference type="PANTHER" id="PTHR22803">
    <property type="entry name" value="MANNOSE, PHOSPHOLIPASE, LECTIN RECEPTOR RELATED"/>
    <property type="match status" value="1"/>
</dbReference>
<evidence type="ECO:0000313" key="2">
    <source>
        <dbReference type="EMBL" id="KAJ7377759.1"/>
    </source>
</evidence>
<dbReference type="Proteomes" id="UP001163046">
    <property type="component" value="Unassembled WGS sequence"/>
</dbReference>
<dbReference type="InterPro" id="IPR050111">
    <property type="entry name" value="C-type_lectin/snaclec_domain"/>
</dbReference>
<dbReference type="PROSITE" id="PS50041">
    <property type="entry name" value="C_TYPE_LECTIN_2"/>
    <property type="match status" value="1"/>
</dbReference>
<dbReference type="Gene3D" id="3.10.100.10">
    <property type="entry name" value="Mannose-Binding Protein A, subunit A"/>
    <property type="match status" value="2"/>
</dbReference>
<name>A0A9X0CY61_9CNID</name>
<dbReference type="InterPro" id="IPR016187">
    <property type="entry name" value="CTDL_fold"/>
</dbReference>
<keyword evidence="3" id="KW-1185">Reference proteome</keyword>
<accession>A0A9X0CY61</accession>
<gene>
    <name evidence="2" type="primary">MRC1_11</name>
    <name evidence="2" type="ORF">OS493_026895</name>
</gene>
<dbReference type="SMART" id="SM00034">
    <property type="entry name" value="CLECT"/>
    <property type="match status" value="1"/>
</dbReference>
<feature type="domain" description="C-type lectin" evidence="1">
    <location>
        <begin position="68"/>
        <end position="178"/>
    </location>
</feature>
<dbReference type="SUPFAM" id="SSF57302">
    <property type="entry name" value="Snake toxin-like"/>
    <property type="match status" value="1"/>
</dbReference>
<sequence length="277" mass="30839">MAGMSLTTPAYKVMTKFHYLSRLNWTNARAVCLGLEGDLVSIDNEKEMDFVTKYLQCKFSCPAGWVLHGLSCYKASKDEVKSWIDAKQDCHASGGYLTKIDNASEQRFIELFLYITGLLHHAYVWIGLSDIEHEGTFVWEVDNSTVKFSKWEPGQPNNYNDVQHCVGIGAKGYFEISCYQCSSNISFADCAKNQTRVSCTLPMTDCIKGMFATKDGGQMVTYKKGCAATNECRKVMAENPVDMECCSGDICNKGNDINHTKTVQIGEESMQAEHGPA</sequence>
<reference evidence="2" key="1">
    <citation type="submission" date="2023-01" db="EMBL/GenBank/DDBJ databases">
        <title>Genome assembly of the deep-sea coral Lophelia pertusa.</title>
        <authorList>
            <person name="Herrera S."/>
            <person name="Cordes E."/>
        </authorList>
    </citation>
    <scope>NUCLEOTIDE SEQUENCE</scope>
    <source>
        <strain evidence="2">USNM1676648</strain>
        <tissue evidence="2">Polyp</tissue>
    </source>
</reference>
<dbReference type="SUPFAM" id="SSF56436">
    <property type="entry name" value="C-type lectin-like"/>
    <property type="match status" value="2"/>
</dbReference>
<dbReference type="InterPro" id="IPR045860">
    <property type="entry name" value="Snake_toxin-like_sf"/>
</dbReference>
<organism evidence="2 3">
    <name type="scientific">Desmophyllum pertusum</name>
    <dbReference type="NCBI Taxonomy" id="174260"/>
    <lineage>
        <taxon>Eukaryota</taxon>
        <taxon>Metazoa</taxon>
        <taxon>Cnidaria</taxon>
        <taxon>Anthozoa</taxon>
        <taxon>Hexacorallia</taxon>
        <taxon>Scleractinia</taxon>
        <taxon>Caryophylliina</taxon>
        <taxon>Caryophylliidae</taxon>
        <taxon>Desmophyllum</taxon>
    </lineage>
</organism>
<dbReference type="EMBL" id="MU826373">
    <property type="protein sequence ID" value="KAJ7377759.1"/>
    <property type="molecule type" value="Genomic_DNA"/>
</dbReference>
<dbReference type="OrthoDB" id="5988686at2759"/>
<dbReference type="InterPro" id="IPR001304">
    <property type="entry name" value="C-type_lectin-like"/>
</dbReference>
<dbReference type="Pfam" id="PF00059">
    <property type="entry name" value="Lectin_C"/>
    <property type="match status" value="1"/>
</dbReference>
<proteinExistence type="predicted"/>
<dbReference type="InterPro" id="IPR016186">
    <property type="entry name" value="C-type_lectin-like/link_sf"/>
</dbReference>
<protein>
    <submittedName>
        <fullName evidence="2">Chromatin-modulating protein mrc1</fullName>
    </submittedName>
</protein>
<dbReference type="CDD" id="cd00117">
    <property type="entry name" value="TFP"/>
    <property type="match status" value="1"/>
</dbReference>
<comment type="caution">
    <text evidence="2">The sequence shown here is derived from an EMBL/GenBank/DDBJ whole genome shotgun (WGS) entry which is preliminary data.</text>
</comment>